<protein>
    <submittedName>
        <fullName evidence="1">Uncharacterized protein</fullName>
    </submittedName>
</protein>
<name>A0ABP1QBW1_9HEXA</name>
<dbReference type="InterPro" id="IPR042495">
    <property type="entry name" value="PDGFRL"/>
</dbReference>
<keyword evidence="2" id="KW-1185">Reference proteome</keyword>
<evidence type="ECO:0000313" key="1">
    <source>
        <dbReference type="EMBL" id="CAL8093017.1"/>
    </source>
</evidence>
<proteinExistence type="predicted"/>
<reference evidence="1 2" key="1">
    <citation type="submission" date="2024-08" db="EMBL/GenBank/DDBJ databases">
        <authorList>
            <person name="Cucini C."/>
            <person name="Frati F."/>
        </authorList>
    </citation>
    <scope>NUCLEOTIDE SEQUENCE [LARGE SCALE GENOMIC DNA]</scope>
</reference>
<dbReference type="PANTHER" id="PTHR15360:SF4">
    <property type="entry name" value="PROTEIN KINASE DOMAIN-CONTAINING PROTEIN"/>
    <property type="match status" value="1"/>
</dbReference>
<organism evidence="1 2">
    <name type="scientific">Orchesella dallaii</name>
    <dbReference type="NCBI Taxonomy" id="48710"/>
    <lineage>
        <taxon>Eukaryota</taxon>
        <taxon>Metazoa</taxon>
        <taxon>Ecdysozoa</taxon>
        <taxon>Arthropoda</taxon>
        <taxon>Hexapoda</taxon>
        <taxon>Collembola</taxon>
        <taxon>Entomobryomorpha</taxon>
        <taxon>Entomobryoidea</taxon>
        <taxon>Orchesellidae</taxon>
        <taxon>Orchesellinae</taxon>
        <taxon>Orchesella</taxon>
    </lineage>
</organism>
<accession>A0ABP1QBW1</accession>
<dbReference type="Gene3D" id="2.60.40.10">
    <property type="entry name" value="Immunoglobulins"/>
    <property type="match status" value="2"/>
</dbReference>
<comment type="caution">
    <text evidence="1">The sequence shown here is derived from an EMBL/GenBank/DDBJ whole genome shotgun (WGS) entry which is preliminary data.</text>
</comment>
<gene>
    <name evidence="1" type="ORF">ODALV1_LOCUS8381</name>
</gene>
<evidence type="ECO:0000313" key="2">
    <source>
        <dbReference type="Proteomes" id="UP001642540"/>
    </source>
</evidence>
<dbReference type="InterPro" id="IPR013783">
    <property type="entry name" value="Ig-like_fold"/>
</dbReference>
<sequence length="1257" mass="143292">MFNLKMTPRYLIDFKIPCRVSRSSMSVLILVLLIAIISNKGLCNGVEYFLDEDEHGSMETSKVPKIPPEIRVLAKHGEFHKTIYDLPNTETVLRETHFQLDIYDFAHWNDTHHSNGWERSHNGKIDPEEYHPAETTDIYLECTSVYPVEWVYEGDGWDIGRGIRTDRIANAHKIRSRNLRVTEEFKNKTTTLYFAQIGYLSLYEIATGNYTCRSLIDPRLATYFYLYMPVNSRSNDGGEIPRRTFVLDTQQIIRFPENVFLDDYIRLPCSVSDPTAKISLLKKQRDGKYIDVTRNESIFFIPSQGFLINFREVKNPWGSYLCQDETTKSTLQVVLLPRKDDEVQAFPSETHAYLNPFTNDHIDRPADTFECHAKRKILLSFDFDTKEVPVKIEYKFVGADEFPYKAIAKVPVSSQQQLKKEWGIVRCQTADTLRTLHLWEYSHQVGHTALELHYDNLNHQYLCCASNTIQPPKFQMVFCGDSLECKIRRGFHVTSQNAYSTKHFAPEGCASIPVNIEGFGELRRAITKWPAPVVEGLLQCTVGFPGFEEKKEASFVHNELTGYIHLTDTNEVVPPDEVPSGQSVMGIRQEGAPHDHLIGNIYVGDHIKFHCYAPSKYFSVGPTFFVTEAAHPPPFHIYQWAIMKRNGHIKYISSESCFYETCEITFGDRDTVGVVCFAPIRNSFEDVRNFTLPISVKERPKILKTSVVIRSPQGIEKFITSDHNASVILDEKTLGKNFQHDQNSVLLICSAPYHVQWKYGPGNGSPFVSSHNRRDALSLKVVYSYNYTSVIEFSKLDEMTTGRYTCFGTEEPKELNSYYDIFVPGLQLFMSESNKIVNVYGEHDEEKVDSVIIPCPVSDPSASVTLYTVHPENNSWVPANINPGLSFDPILGFRQRDGTIGDLLGYYYCGDSLGRTSGLITIENGRHIPEPEGLYYPEWPSKRLRQLQWNYTETFHCAAKENVTFVAVGAGIIPETTVFQSNKSSKFPYVATFTADLRDFLDFSIIQCLTVSDPPKVLHSWTVYKDGHFENRKFYYNESASSYVCCKGVFEPSPMDFVPCSSYQECKINKACLSDRRCEELGPAGSFAASYVNPKHKSLVADLKKKGCVVFDTEHNPSGLLQCNEEQYFFFLGNHAECDYQCSAFNEFRYLPAIQNSDILGITQTPRGPIQVWGKPVRFDCYGPRFQYAGGFKWALVKNNGALDFIPGNEKEEGALMHSWTEVQFVDKKVKSIACIAPETNTLTDWKKAVLDIEYDD</sequence>
<dbReference type="PANTHER" id="PTHR15360">
    <property type="entry name" value="PLATELET-DERIVED GROWTH FACTOR RECEPTOR LIKE"/>
    <property type="match status" value="1"/>
</dbReference>
<dbReference type="EMBL" id="CAXLJM020000026">
    <property type="protein sequence ID" value="CAL8093017.1"/>
    <property type="molecule type" value="Genomic_DNA"/>
</dbReference>
<dbReference type="Proteomes" id="UP001642540">
    <property type="component" value="Unassembled WGS sequence"/>
</dbReference>